<dbReference type="FunFam" id="1.25.40.10:FF:000090">
    <property type="entry name" value="Pentatricopeptide repeat-containing protein, chloroplastic"/>
    <property type="match status" value="1"/>
</dbReference>
<evidence type="ECO:0000313" key="1">
    <source>
        <dbReference type="Proteomes" id="UP000189703"/>
    </source>
</evidence>
<dbReference type="InterPro" id="IPR011990">
    <property type="entry name" value="TPR-like_helical_dom_sf"/>
</dbReference>
<dbReference type="PANTHER" id="PTHR47926:SF347">
    <property type="entry name" value="PENTATRICOPEPTIDE REPEAT-CONTAINING PROTEIN"/>
    <property type="match status" value="1"/>
</dbReference>
<dbReference type="PANTHER" id="PTHR47926">
    <property type="entry name" value="PENTATRICOPEPTIDE REPEAT-CONTAINING PROTEIN"/>
    <property type="match status" value="1"/>
</dbReference>
<gene>
    <name evidence="2" type="primary">LOC104600971</name>
</gene>
<dbReference type="GeneID" id="104600971"/>
<dbReference type="InterPro" id="IPR002885">
    <property type="entry name" value="PPR_rpt"/>
</dbReference>
<sequence>MFLSRFGPRLEHAGILFSRLTGSSFPLDRLSLRRNHAVGTLWDPKPLNAKITYHMRNGFVEEAQKIFDQMSHRSTVTWNSMIRGYFENGKFDLAVQLFDEMPKRDLFTYNTMIAGLMQYGDTEGAEQIFAQMPCRDVVTWNSMIAGYARNSLVKEALLLFNQMPSRNVISWNLVMTGLVNLGSIELAEELFREMPTRDVASWTIMISGVASAGRIVEARGLFEEMPVKDIRAWNTMIVGYIQNGNTEVAEGLFWKMPERDMDSWNELINGLLGSERINDALRIFTKMPFKGPRLWNSIMLGLIKSGLVEEAHAFSEKNPFNDIISWTNLIVGYFELGDVGTAIKLFELMPSKDEAVWNATIFGLGENDHGEEGLKYFIKMKERGPPPDEATFTSVLTISSDLPSLDFGKQSHTQIIKMGFDCFVAVSNAIVTMYARCGSLHYALLEFSHMQNRDTISWNAIICGFAHHGYGMQALEMFKKMLLMNVKPDQITFVGVLSACSHAGLIDEGWHFFHFMRYKCFLQPTFEHYTCMVDLLGRSGLIDEAMSFVGQMKAEGIEVSASVWGALLGACRIHGNIEIGEMVGEKILEIEPYNAGVYMILAEMYLINRRKEDAERIWVRMKERGLKKQPGCSWIEVNNTVHVFLAGDCSHPEFHSVCCVLNFLNMVIEIELV</sequence>
<dbReference type="NCBIfam" id="TIGR00756">
    <property type="entry name" value="PPR"/>
    <property type="match status" value="9"/>
</dbReference>
<dbReference type="Pfam" id="PF01535">
    <property type="entry name" value="PPR"/>
    <property type="match status" value="11"/>
</dbReference>
<dbReference type="PROSITE" id="PS51375">
    <property type="entry name" value="PPR"/>
    <property type="match status" value="9"/>
</dbReference>
<dbReference type="SUPFAM" id="SSF48452">
    <property type="entry name" value="TPR-like"/>
    <property type="match status" value="1"/>
</dbReference>
<dbReference type="RefSeq" id="XP_010262450.1">
    <property type="nucleotide sequence ID" value="XM_010264148.2"/>
</dbReference>
<dbReference type="eggNOG" id="KOG4197">
    <property type="taxonomic scope" value="Eukaryota"/>
</dbReference>
<accession>A0A1U8A7C3</accession>
<dbReference type="InterPro" id="IPR046960">
    <property type="entry name" value="PPR_At4g14850-like_plant"/>
</dbReference>
<organism evidence="1 2">
    <name type="scientific">Nelumbo nucifera</name>
    <name type="common">Sacred lotus</name>
    <dbReference type="NCBI Taxonomy" id="4432"/>
    <lineage>
        <taxon>Eukaryota</taxon>
        <taxon>Viridiplantae</taxon>
        <taxon>Streptophyta</taxon>
        <taxon>Embryophyta</taxon>
        <taxon>Tracheophyta</taxon>
        <taxon>Spermatophyta</taxon>
        <taxon>Magnoliopsida</taxon>
        <taxon>Proteales</taxon>
        <taxon>Nelumbonaceae</taxon>
        <taxon>Nelumbo</taxon>
    </lineage>
</organism>
<reference evidence="2" key="1">
    <citation type="submission" date="2025-08" db="UniProtKB">
        <authorList>
            <consortium name="RefSeq"/>
        </authorList>
    </citation>
    <scope>IDENTIFICATION</scope>
</reference>
<dbReference type="InterPro" id="IPR046848">
    <property type="entry name" value="E_motif"/>
</dbReference>
<protein>
    <submittedName>
        <fullName evidence="2">Pentatricopeptide repeat-containing protein At4g02750-like</fullName>
    </submittedName>
</protein>
<dbReference type="Pfam" id="PF13041">
    <property type="entry name" value="PPR_2"/>
    <property type="match status" value="2"/>
</dbReference>
<dbReference type="GO" id="GO:0003723">
    <property type="term" value="F:RNA binding"/>
    <property type="evidence" value="ECO:0007669"/>
    <property type="project" value="InterPro"/>
</dbReference>
<dbReference type="KEGG" id="nnu:104600971"/>
<evidence type="ECO:0000313" key="2">
    <source>
        <dbReference type="RefSeq" id="XP_010262450.1"/>
    </source>
</evidence>
<dbReference type="OrthoDB" id="958364at2759"/>
<dbReference type="GO" id="GO:0009451">
    <property type="term" value="P:RNA modification"/>
    <property type="evidence" value="ECO:0007669"/>
    <property type="project" value="InterPro"/>
</dbReference>
<dbReference type="Pfam" id="PF20431">
    <property type="entry name" value="E_motif"/>
    <property type="match status" value="1"/>
</dbReference>
<dbReference type="AlphaFoldDB" id="A0A1U8A7C3"/>
<proteinExistence type="predicted"/>
<dbReference type="OMA" id="YMILAEM"/>
<name>A0A1U8A7C3_NELNU</name>
<dbReference type="Proteomes" id="UP000189703">
    <property type="component" value="Unplaced"/>
</dbReference>
<dbReference type="Gene3D" id="1.25.40.10">
    <property type="entry name" value="Tetratricopeptide repeat domain"/>
    <property type="match status" value="7"/>
</dbReference>
<keyword evidence="1" id="KW-1185">Reference proteome</keyword>